<dbReference type="Gene3D" id="1.25.40.410">
    <property type="match status" value="1"/>
</dbReference>
<feature type="transmembrane region" description="Helical" evidence="5">
    <location>
        <begin position="1010"/>
        <end position="1034"/>
    </location>
</feature>
<evidence type="ECO:0000256" key="1">
    <source>
        <dbReference type="ARBA" id="ARBA00022553"/>
    </source>
</evidence>
<evidence type="ECO:0000256" key="2">
    <source>
        <dbReference type="ARBA" id="ARBA00022658"/>
    </source>
</evidence>
<evidence type="ECO:0000256" key="5">
    <source>
        <dbReference type="SAM" id="Phobius"/>
    </source>
</evidence>
<dbReference type="InterPro" id="IPR046773">
    <property type="entry name" value="DOCKER_Lobe_C"/>
</dbReference>
<dbReference type="PANTHER" id="PTHR23317">
    <property type="entry name" value="DEDICATOR OF CYTOKINESIS DOCK"/>
    <property type="match status" value="1"/>
</dbReference>
<gene>
    <name evidence="8" type="primary">LOC107556541</name>
</gene>
<organism evidence="8 9">
    <name type="scientific">Sinocyclocheilus grahami</name>
    <name type="common">Dianchi golden-line fish</name>
    <name type="synonym">Barbus grahami</name>
    <dbReference type="NCBI Taxonomy" id="75366"/>
    <lineage>
        <taxon>Eukaryota</taxon>
        <taxon>Metazoa</taxon>
        <taxon>Chordata</taxon>
        <taxon>Craniata</taxon>
        <taxon>Vertebrata</taxon>
        <taxon>Euteleostomi</taxon>
        <taxon>Actinopterygii</taxon>
        <taxon>Neopterygii</taxon>
        <taxon>Teleostei</taxon>
        <taxon>Ostariophysi</taxon>
        <taxon>Cypriniformes</taxon>
        <taxon>Cyprinidae</taxon>
        <taxon>Cyprininae</taxon>
        <taxon>Sinocyclocheilus</taxon>
    </lineage>
</organism>
<sequence>SAATVMAERRAFAQKISRLSLKIAATVLTFSFCSPLDFSLQIPLTEAVEPVDFEEYLITHPPLIESGPLRDLIEFPPDDIEVLYTPRECRTLGQDVPEEGENDSHVRDCTRSYTEDWAIVNRKYDASLHLFFLNSLNINTYFCLSQDDLKRRSMSIDDTPRGSWACSIFDLKNSQPDALLPHLLDRVPNEEIDRHNEDQRKSNRHRELFALHPALDEDEPIERHCVPDVPKEHFGQRLLVKCLSLKFEIEIEPIFASLALYDIKEKKRISENFYFDLNSEQTKAMLRPHIPSAAISTLARSAVFSITYPSQDVFLVIKLEKVLQQGDIGECAEPYMVFKESDAAKNKEKLEKLRSQSEQFCQRLGRYRMPFAWTAIHLMNIVNSAGSLERDTELDMGLSGSWSERRNSSIVGRRSLERTTSGDESCSLTSFRPATLTVTNFFKQEGDRLSDEDLYKFLADMRRPSSVLRRLRPITGRLKIDISPAPENPHYCLTPDLLQVMPYPDSRVRPTKEILEFPARDIYVPNTTYRNLLYVNPQSLNFANRQGSARNITVKVQFMNGEDPSNAMPVIFGKSSCAEYSKEAYTAVVYHNRSPDFHDEVKIKLPASLTDHHHILFTFYHVSCQQKQNTPLETPVGYTWIPMLQNGRLRTGHFCLPVSLEKPPQSYSVLSPDVPLPGMKWVDNHRGVFNVEVVAASTIHTQDQFLDKFFALVHALDEHMFPVRIGDMRIMENNLEAELKSSIAALNSSQLEPVVRFLHLLLDKLVLLMVRPPVIAGQIVNLGQASFEVMASIVNRLHKYLDTSQDMHGRNSLLSSYIHYVFRLPNMDPNSPSPGPGGLGGSVHYATMARSSVRPSSLNLNRSRSLSNSNPDISGTPTSPDDEVRSIIGSKVGRHISAALDPIPGGQEPPPSSPAPLYHEELALQWVVSSGSVREGALQQAWFFFELMVKSIIHHLYFTDRLQSPRKNRFPERFMDDITALVSTIAEALSSLSSKPTGNRYLAIQLQTCYVFYTLFFLMAFYSFCFQVSTKLYALQNPTLESLRLDFLRIICSHEHYVTLNLPFSLLTPPASPSPSVSSSSGFSTHVQDQKIANMFELSVPFREQHYLAGLVLTELAVILDPEADGSVPWCKVISVVHNLLSSHDSDPRYADPEVKARVALLYLPLIGIVMETLPQLHDFTGMFIDFCILLIVLGGIPLSAQTIRYASNSAHLYRSPSGSAFGSQENLRWRKDMTHWRQTSEKMDKTRAELEHEAIIDGNLATEANLIILDTLEIIVQTVSVTESKESILGGVLKVLLHSMACNQSALYLQHCFATQRALVSKFPELLFEEETEQCADLCLRLLRNCSSSIGTIRAHASASLYLLMRQNFEIGNNFARVKMQVTMSLSSLVGTSQNFNEEFLRRSLKTILTYAEEDLELRETTFPDQVQDLVFNLHMILSDTVKMKEHQEDPEMLIDLMYRYCFYIAEWITSHCYIIQYTINSHEINLACKINDHYKCHKFDIYSIYDRKYLPVGCVTFQNISSNVLEESAVSDDVVSPDEEGICSGKYFTEAGLVGLLEQAAASFSMAGMYEAVNEVYKVLIPIHEANRDAKKLATIHGKLQEAFGKIVHQHGKRMFGTYFRVGFYGSKLGDLDEQEFVYKEPAITKLAEISHRLESFYGERFGEDQVEVIKDSNPVDKCKLDPNKAFIQITYVEPYFDTYEMKDRITYFDKNYNLRRFVYCTPFTLDGRAHGDLHEQFKRKTILTTSHAFPYIKTRINIIHKEEIISTPIEVAIEDMQKKTQELAFATHQDPSDAKMLQMVLQGSVGTTVNQGPLEVAQVFLSEIPSDPKLYRHHNKLRLCFKDFTKRCEDALRKNKSLIGPDQKEYQRELERNYHRLKEALQPLINRKIPQLYKPVLQVNSHRSDN</sequence>
<dbReference type="PANTHER" id="PTHR23317:SF78">
    <property type="entry name" value="DEDICATOR OF CYTOKINESIS PROTEIN 7"/>
    <property type="match status" value="1"/>
</dbReference>
<dbReference type="Ensembl" id="ENSSGRT00000028266.1">
    <property type="protein sequence ID" value="ENSSGRP00000026231.1"/>
    <property type="gene ID" value="ENSSGRG00000014562.1"/>
</dbReference>
<evidence type="ECO:0000259" key="6">
    <source>
        <dbReference type="PROSITE" id="PS51650"/>
    </source>
</evidence>
<dbReference type="InterPro" id="IPR046769">
    <property type="entry name" value="DOCKER_Lobe_A"/>
</dbReference>
<dbReference type="Pfam" id="PF20422">
    <property type="entry name" value="DHR-2_Lobe_B"/>
    <property type="match status" value="1"/>
</dbReference>
<keyword evidence="5" id="KW-0812">Transmembrane</keyword>
<keyword evidence="5" id="KW-1133">Transmembrane helix</keyword>
<name>A0A672LQD1_SINGR</name>
<dbReference type="InterPro" id="IPR043162">
    <property type="entry name" value="DOCK_C_lobe_C"/>
</dbReference>
<feature type="transmembrane region" description="Helical" evidence="5">
    <location>
        <begin position="1183"/>
        <end position="1201"/>
    </location>
</feature>
<dbReference type="InterPro" id="IPR026791">
    <property type="entry name" value="DOCK"/>
</dbReference>
<dbReference type="Gene3D" id="1.20.58.740">
    <property type="match status" value="1"/>
</dbReference>
<keyword evidence="2" id="KW-0344">Guanine-nucleotide releasing factor</keyword>
<dbReference type="FunFam" id="1.20.58.740:FF:000002">
    <property type="entry name" value="Dedicator of cytokinesis protein 7"/>
    <property type="match status" value="1"/>
</dbReference>
<dbReference type="GO" id="GO:0007409">
    <property type="term" value="P:axonogenesis"/>
    <property type="evidence" value="ECO:0007669"/>
    <property type="project" value="TreeGrafter"/>
</dbReference>
<feature type="region of interest" description="Disordered" evidence="4">
    <location>
        <begin position="854"/>
        <end position="884"/>
    </location>
</feature>
<reference evidence="8" key="2">
    <citation type="submission" date="2025-09" db="UniProtKB">
        <authorList>
            <consortium name="Ensembl"/>
        </authorList>
    </citation>
    <scope>IDENTIFICATION</scope>
</reference>
<evidence type="ECO:0000256" key="3">
    <source>
        <dbReference type="PROSITE-ProRule" id="PRU00983"/>
    </source>
</evidence>
<keyword evidence="5" id="KW-0472">Membrane</keyword>
<dbReference type="CDD" id="cd08696">
    <property type="entry name" value="C2_Dock-C"/>
    <property type="match status" value="1"/>
</dbReference>
<accession>A0A672LQD1</accession>
<reference evidence="8" key="1">
    <citation type="submission" date="2025-08" db="UniProtKB">
        <authorList>
            <consortium name="Ensembl"/>
        </authorList>
    </citation>
    <scope>IDENTIFICATION</scope>
</reference>
<dbReference type="Gene3D" id="2.60.40.150">
    <property type="entry name" value="C2 domain"/>
    <property type="match status" value="1"/>
</dbReference>
<comment type="similarity">
    <text evidence="3">Belongs to the DOCK family.</text>
</comment>
<dbReference type="InterPro" id="IPR021816">
    <property type="entry name" value="DOCK_C/D_N"/>
</dbReference>
<evidence type="ECO:0000313" key="8">
    <source>
        <dbReference type="Ensembl" id="ENSSGRP00000026231.1"/>
    </source>
</evidence>
<proteinExistence type="inferred from homology"/>
<dbReference type="InterPro" id="IPR035892">
    <property type="entry name" value="C2_domain_sf"/>
</dbReference>
<dbReference type="Pfam" id="PF14429">
    <property type="entry name" value="DOCK-C2"/>
    <property type="match status" value="1"/>
</dbReference>
<dbReference type="Pfam" id="PF06920">
    <property type="entry name" value="DHR-2_Lobe_A"/>
    <property type="match status" value="1"/>
</dbReference>
<feature type="compositionally biased region" description="Low complexity" evidence="4">
    <location>
        <begin position="854"/>
        <end position="870"/>
    </location>
</feature>
<feature type="domain" description="C2 DOCK-type" evidence="6">
    <location>
        <begin position="530"/>
        <end position="696"/>
    </location>
</feature>
<evidence type="ECO:0000259" key="7">
    <source>
        <dbReference type="PROSITE" id="PS51651"/>
    </source>
</evidence>
<dbReference type="InterPro" id="IPR037808">
    <property type="entry name" value="C2_Dock-C"/>
</dbReference>
<dbReference type="Pfam" id="PF11878">
    <property type="entry name" value="DOCK_C-D_N"/>
    <property type="match status" value="1"/>
</dbReference>
<dbReference type="InterPro" id="IPR027007">
    <property type="entry name" value="C2_DOCK-type_domain"/>
</dbReference>
<dbReference type="PROSITE" id="PS51650">
    <property type="entry name" value="C2_DOCK"/>
    <property type="match status" value="1"/>
</dbReference>
<dbReference type="InterPro" id="IPR046770">
    <property type="entry name" value="DOCKER_Lobe_B"/>
</dbReference>
<dbReference type="InterPro" id="IPR043161">
    <property type="entry name" value="DOCK_C_lobe_A"/>
</dbReference>
<feature type="domain" description="DOCKER" evidence="7">
    <location>
        <begin position="1453"/>
        <end position="1893"/>
    </location>
</feature>
<dbReference type="PROSITE" id="PS51651">
    <property type="entry name" value="DOCKER"/>
    <property type="match status" value="1"/>
</dbReference>
<keyword evidence="9" id="KW-1185">Reference proteome</keyword>
<dbReference type="GO" id="GO:0007264">
    <property type="term" value="P:small GTPase-mediated signal transduction"/>
    <property type="evidence" value="ECO:0007669"/>
    <property type="project" value="InterPro"/>
</dbReference>
<keyword evidence="1" id="KW-0597">Phosphoprotein</keyword>
<dbReference type="GO" id="GO:0005085">
    <property type="term" value="F:guanyl-nucleotide exchange factor activity"/>
    <property type="evidence" value="ECO:0007669"/>
    <property type="project" value="UniProtKB-KW"/>
</dbReference>
<evidence type="ECO:0000313" key="9">
    <source>
        <dbReference type="Proteomes" id="UP000472262"/>
    </source>
</evidence>
<dbReference type="InterPro" id="IPR027357">
    <property type="entry name" value="DOCKER_dom"/>
</dbReference>
<evidence type="ECO:0000256" key="4">
    <source>
        <dbReference type="SAM" id="MobiDB-lite"/>
    </source>
</evidence>
<dbReference type="Proteomes" id="UP000472262">
    <property type="component" value="Unassembled WGS sequence"/>
</dbReference>
<dbReference type="FunFam" id="2.60.40.150:FF:000022">
    <property type="entry name" value="Dedicator of cytokinesis protein 7"/>
    <property type="match status" value="1"/>
</dbReference>
<dbReference type="Pfam" id="PF20421">
    <property type="entry name" value="DHR-2_Lobe_C"/>
    <property type="match status" value="1"/>
</dbReference>
<protein>
    <submittedName>
        <fullName evidence="8">Dedicator of cytokinesis 7</fullName>
    </submittedName>
</protein>